<reference evidence="1 2" key="1">
    <citation type="submission" date="2021-06" db="EMBL/GenBank/DDBJ databases">
        <authorList>
            <person name="Kallberg Y."/>
            <person name="Tangrot J."/>
            <person name="Rosling A."/>
        </authorList>
    </citation>
    <scope>NUCLEOTIDE SEQUENCE [LARGE SCALE GENOMIC DNA]</scope>
    <source>
        <strain evidence="1 2">120-4 pot B 10/14</strain>
    </source>
</reference>
<comment type="caution">
    <text evidence="1">The sequence shown here is derived from an EMBL/GenBank/DDBJ whole genome shotgun (WGS) entry which is preliminary data.</text>
</comment>
<protein>
    <submittedName>
        <fullName evidence="1">20882_t:CDS:1</fullName>
    </submittedName>
</protein>
<dbReference type="EMBL" id="CAJVQB010097856">
    <property type="protein sequence ID" value="CAG8849767.1"/>
    <property type="molecule type" value="Genomic_DNA"/>
</dbReference>
<feature type="non-terminal residue" evidence="1">
    <location>
        <position position="1"/>
    </location>
</feature>
<keyword evidence="2" id="KW-1185">Reference proteome</keyword>
<accession>A0ABN7X9I2</accession>
<evidence type="ECO:0000313" key="1">
    <source>
        <dbReference type="EMBL" id="CAG8849767.1"/>
    </source>
</evidence>
<proteinExistence type="predicted"/>
<name>A0ABN7X9I2_GIGMA</name>
<evidence type="ECO:0000313" key="2">
    <source>
        <dbReference type="Proteomes" id="UP000789901"/>
    </source>
</evidence>
<dbReference type="Proteomes" id="UP000789901">
    <property type="component" value="Unassembled WGS sequence"/>
</dbReference>
<gene>
    <name evidence="1" type="ORF">GMARGA_LOCUS39874</name>
</gene>
<sequence>KEEPYKITDFKAEEFVLNETGGFVAKNVTIGKIVFKKNNSNRHFPY</sequence>
<organism evidence="1 2">
    <name type="scientific">Gigaspora margarita</name>
    <dbReference type="NCBI Taxonomy" id="4874"/>
    <lineage>
        <taxon>Eukaryota</taxon>
        <taxon>Fungi</taxon>
        <taxon>Fungi incertae sedis</taxon>
        <taxon>Mucoromycota</taxon>
        <taxon>Glomeromycotina</taxon>
        <taxon>Glomeromycetes</taxon>
        <taxon>Diversisporales</taxon>
        <taxon>Gigasporaceae</taxon>
        <taxon>Gigaspora</taxon>
    </lineage>
</organism>